<gene>
    <name evidence="4" type="ORF">H3H36_16510</name>
</gene>
<keyword evidence="2 4" id="KW-0808">Transferase</keyword>
<organism evidence="4 5">
    <name type="scientific">Rugamonas fusca</name>
    <dbReference type="NCBI Taxonomy" id="2758568"/>
    <lineage>
        <taxon>Bacteria</taxon>
        <taxon>Pseudomonadati</taxon>
        <taxon>Pseudomonadota</taxon>
        <taxon>Betaproteobacteria</taxon>
        <taxon>Burkholderiales</taxon>
        <taxon>Oxalobacteraceae</taxon>
        <taxon>Telluria group</taxon>
        <taxon>Rugamonas</taxon>
    </lineage>
</organism>
<dbReference type="InterPro" id="IPR029063">
    <property type="entry name" value="SAM-dependent_MTases_sf"/>
</dbReference>
<comment type="caution">
    <text evidence="4">The sequence shown here is derived from an EMBL/GenBank/DDBJ whole genome shotgun (WGS) entry which is preliminary data.</text>
</comment>
<dbReference type="AlphaFoldDB" id="A0A7W2EJ92"/>
<keyword evidence="1 4" id="KW-0489">Methyltransferase</keyword>
<dbReference type="Pfam" id="PF13489">
    <property type="entry name" value="Methyltransf_23"/>
    <property type="match status" value="1"/>
</dbReference>
<evidence type="ECO:0000256" key="1">
    <source>
        <dbReference type="ARBA" id="ARBA00022603"/>
    </source>
</evidence>
<dbReference type="SUPFAM" id="SSF53335">
    <property type="entry name" value="S-adenosyl-L-methionine-dependent methyltransferases"/>
    <property type="match status" value="1"/>
</dbReference>
<evidence type="ECO:0000313" key="4">
    <source>
        <dbReference type="EMBL" id="MBA5606961.1"/>
    </source>
</evidence>
<dbReference type="GO" id="GO:0032259">
    <property type="term" value="P:methylation"/>
    <property type="evidence" value="ECO:0007669"/>
    <property type="project" value="UniProtKB-KW"/>
</dbReference>
<dbReference type="GO" id="GO:0008168">
    <property type="term" value="F:methyltransferase activity"/>
    <property type="evidence" value="ECO:0007669"/>
    <property type="project" value="UniProtKB-KW"/>
</dbReference>
<accession>A0A7W2EJ92</accession>
<dbReference type="CDD" id="cd02440">
    <property type="entry name" value="AdoMet_MTases"/>
    <property type="match status" value="1"/>
</dbReference>
<proteinExistence type="predicted"/>
<dbReference type="EMBL" id="JACEZS010000014">
    <property type="protein sequence ID" value="MBA5606961.1"/>
    <property type="molecule type" value="Genomic_DNA"/>
</dbReference>
<dbReference type="PANTHER" id="PTHR43464:SF19">
    <property type="entry name" value="UBIQUINONE BIOSYNTHESIS O-METHYLTRANSFERASE, MITOCHONDRIAL"/>
    <property type="match status" value="1"/>
</dbReference>
<reference evidence="4 5" key="1">
    <citation type="submission" date="2020-07" db="EMBL/GenBank/DDBJ databases">
        <title>Novel species isolated from subtropical streams in China.</title>
        <authorList>
            <person name="Lu H."/>
        </authorList>
    </citation>
    <scope>NUCLEOTIDE SEQUENCE [LARGE SCALE GENOMIC DNA]</scope>
    <source>
        <strain evidence="4 5">FT3S</strain>
    </source>
</reference>
<dbReference type="RefSeq" id="WP_182219191.1">
    <property type="nucleotide sequence ID" value="NZ_JACEZS010000014.1"/>
</dbReference>
<dbReference type="Gene3D" id="3.40.50.150">
    <property type="entry name" value="Vaccinia Virus protein VP39"/>
    <property type="match status" value="1"/>
</dbReference>
<keyword evidence="3" id="KW-0949">S-adenosyl-L-methionine</keyword>
<evidence type="ECO:0000256" key="2">
    <source>
        <dbReference type="ARBA" id="ARBA00022679"/>
    </source>
</evidence>
<evidence type="ECO:0000313" key="5">
    <source>
        <dbReference type="Proteomes" id="UP000566711"/>
    </source>
</evidence>
<evidence type="ECO:0000256" key="3">
    <source>
        <dbReference type="ARBA" id="ARBA00022691"/>
    </source>
</evidence>
<protein>
    <submittedName>
        <fullName evidence="4">Class I SAM-dependent methyltransferase</fullName>
    </submittedName>
</protein>
<name>A0A7W2EJ92_9BURK</name>
<dbReference type="PANTHER" id="PTHR43464">
    <property type="entry name" value="METHYLTRANSFERASE"/>
    <property type="match status" value="1"/>
</dbReference>
<dbReference type="Proteomes" id="UP000566711">
    <property type="component" value="Unassembled WGS sequence"/>
</dbReference>
<keyword evidence="5" id="KW-1185">Reference proteome</keyword>
<sequence>MSPEAYLEMADTEQRHWWFTGRRAILDAVLAGMALPAAARILEIGSGTGGNLALLAGHGAVSALEMDPGARLISLARTGHRFDIRQGRCPDDVPFPPASFDLVCMFDVLEHIDEDVATLALAKTLLAGGGRMLLTVPANRWMWGPHDVFLHHQRRYSAAELRRKVGAAGLRLERLTHFNTLLFPLAAAARITDRLSGKQAASGTAIPAAPVNRLLHQAFSSERHLLRFMGLPFGVSLLAIVSAT</sequence>